<evidence type="ECO:0000256" key="8">
    <source>
        <dbReference type="RuleBase" id="RU000688"/>
    </source>
</evidence>
<feature type="transmembrane region" description="Helical" evidence="9">
    <location>
        <begin position="94"/>
        <end position="113"/>
    </location>
</feature>
<dbReference type="InParanoid" id="B3RZ59"/>
<protein>
    <recommendedName>
        <fullName evidence="10">G-protein coupled receptors family 1 profile domain-containing protein</fullName>
    </recommendedName>
</protein>
<evidence type="ECO:0000256" key="1">
    <source>
        <dbReference type="ARBA" id="ARBA00004141"/>
    </source>
</evidence>
<dbReference type="eggNOG" id="KOG4219">
    <property type="taxonomic scope" value="Eukaryota"/>
</dbReference>
<dbReference type="Pfam" id="PF00001">
    <property type="entry name" value="7tm_1"/>
    <property type="match status" value="2"/>
</dbReference>
<dbReference type="EMBL" id="DS985246">
    <property type="protein sequence ID" value="EDV24145.1"/>
    <property type="molecule type" value="Genomic_DNA"/>
</dbReference>
<gene>
    <name evidence="11" type="ORF">TRIADDRAFT_57337</name>
</gene>
<dbReference type="CTD" id="6754526"/>
<reference evidence="11 12" key="1">
    <citation type="journal article" date="2008" name="Nature">
        <title>The Trichoplax genome and the nature of placozoans.</title>
        <authorList>
            <person name="Srivastava M."/>
            <person name="Begovic E."/>
            <person name="Chapman J."/>
            <person name="Putnam N.H."/>
            <person name="Hellsten U."/>
            <person name="Kawashima T."/>
            <person name="Kuo A."/>
            <person name="Mitros T."/>
            <person name="Salamov A."/>
            <person name="Carpenter M.L."/>
            <person name="Signorovitch A.Y."/>
            <person name="Moreno M.A."/>
            <person name="Kamm K."/>
            <person name="Grimwood J."/>
            <person name="Schmutz J."/>
            <person name="Shapiro H."/>
            <person name="Grigoriev I.V."/>
            <person name="Buss L.W."/>
            <person name="Schierwater B."/>
            <person name="Dellaporta S.L."/>
            <person name="Rokhsar D.S."/>
        </authorList>
    </citation>
    <scope>NUCLEOTIDE SEQUENCE [LARGE SCALE GENOMIC DNA]</scope>
    <source>
        <strain evidence="11 12">Grell-BS-1999</strain>
    </source>
</reference>
<organism evidence="11 12">
    <name type="scientific">Trichoplax adhaerens</name>
    <name type="common">Trichoplax reptans</name>
    <dbReference type="NCBI Taxonomy" id="10228"/>
    <lineage>
        <taxon>Eukaryota</taxon>
        <taxon>Metazoa</taxon>
        <taxon>Placozoa</taxon>
        <taxon>Uniplacotomia</taxon>
        <taxon>Trichoplacea</taxon>
        <taxon>Trichoplacidae</taxon>
        <taxon>Trichoplax</taxon>
    </lineage>
</organism>
<comment type="subcellular location">
    <subcellularLocation>
        <location evidence="1">Membrane</location>
        <topology evidence="1">Multi-pass membrane protein</topology>
    </subcellularLocation>
</comment>
<dbReference type="GO" id="GO:0004930">
    <property type="term" value="F:G protein-coupled receptor activity"/>
    <property type="evidence" value="ECO:0007669"/>
    <property type="project" value="UniProtKB-KW"/>
</dbReference>
<dbReference type="InterPro" id="IPR017452">
    <property type="entry name" value="GPCR_Rhodpsn_7TM"/>
</dbReference>
<dbReference type="PhylomeDB" id="B3RZ59"/>
<keyword evidence="6 8" id="KW-0675">Receptor</keyword>
<dbReference type="SUPFAM" id="SSF81321">
    <property type="entry name" value="Family A G protein-coupled receptor-like"/>
    <property type="match status" value="1"/>
</dbReference>
<dbReference type="KEGG" id="tad:TRIADDRAFT_57337"/>
<dbReference type="GeneID" id="6754526"/>
<name>B3RZ59_TRIAD</name>
<feature type="domain" description="G-protein coupled receptors family 1 profile" evidence="10">
    <location>
        <begin position="31"/>
        <end position="326"/>
    </location>
</feature>
<dbReference type="Proteomes" id="UP000009022">
    <property type="component" value="Unassembled WGS sequence"/>
</dbReference>
<dbReference type="GO" id="GO:0016020">
    <property type="term" value="C:membrane"/>
    <property type="evidence" value="ECO:0007669"/>
    <property type="project" value="UniProtKB-SubCell"/>
</dbReference>
<dbReference type="RefSeq" id="XP_002113671.1">
    <property type="nucleotide sequence ID" value="XM_002113635.1"/>
</dbReference>
<dbReference type="InterPro" id="IPR000276">
    <property type="entry name" value="GPCR_Rhodpsn"/>
</dbReference>
<keyword evidence="7 8" id="KW-0807">Transducer</keyword>
<feature type="transmembrane region" description="Helical" evidence="9">
    <location>
        <begin position="313"/>
        <end position="333"/>
    </location>
</feature>
<keyword evidence="3 9" id="KW-1133">Transmembrane helix</keyword>
<evidence type="ECO:0000256" key="2">
    <source>
        <dbReference type="ARBA" id="ARBA00022692"/>
    </source>
</evidence>
<feature type="transmembrane region" description="Helical" evidence="9">
    <location>
        <begin position="20"/>
        <end position="40"/>
    </location>
</feature>
<feature type="transmembrane region" description="Helical" evidence="9">
    <location>
        <begin position="52"/>
        <end position="74"/>
    </location>
</feature>
<dbReference type="PANTHER" id="PTHR45695">
    <property type="entry name" value="LEUCOKININ RECEPTOR-RELATED"/>
    <property type="match status" value="1"/>
</dbReference>
<evidence type="ECO:0000256" key="7">
    <source>
        <dbReference type="ARBA" id="ARBA00023224"/>
    </source>
</evidence>
<sequence length="376" mass="43501">MSLRSLPPFLIAFNVVGYLLQYVAPIIGLLGNVLVIIVYARTYKRGNNNTDYLVINLAVVDIAIVVSQSLEGLWFYFRLHFRYALNNILCRFEWFVYFLVFALSAATLLSISIERFRAIMMPLRGAWNKRQVKVLISCIWLICTIVVTPVLFISRLDTQYHNYPIILGIKGNGSNSNSGSNFSNVSTTVMTMSNRTIYFCIISGPNSNAYTDAFPIMYAIIIYILPLIIMITAYSCMTWKLWKHVELGQNTMSIRRKQKRNRKIVMMFSIITIAFMLCYAPFVAWYIIEQFYTPYHIGYRLSLNRAFFSRFKYLPALNSAINPVVYAFAGNSFKQRLRELFRTVRRRKSYNLNLTDMINISPRLSSLKGQSQNISK</sequence>
<accession>B3RZ59</accession>
<keyword evidence="2 8" id="KW-0812">Transmembrane</keyword>
<dbReference type="Gene3D" id="1.20.1070.10">
    <property type="entry name" value="Rhodopsin 7-helix transmembrane proteins"/>
    <property type="match status" value="1"/>
</dbReference>
<dbReference type="AlphaFoldDB" id="B3RZ59"/>
<dbReference type="HOGENOM" id="CLU_009579_15_0_1"/>
<dbReference type="PROSITE" id="PS50262">
    <property type="entry name" value="G_PROTEIN_RECEP_F1_2"/>
    <property type="match status" value="1"/>
</dbReference>
<comment type="similarity">
    <text evidence="8">Belongs to the G-protein coupled receptor 1 family.</text>
</comment>
<feature type="transmembrane region" description="Helical" evidence="9">
    <location>
        <begin position="216"/>
        <end position="242"/>
    </location>
</feature>
<evidence type="ECO:0000313" key="11">
    <source>
        <dbReference type="EMBL" id="EDV24145.1"/>
    </source>
</evidence>
<dbReference type="OMA" id="DMINISP"/>
<evidence type="ECO:0000313" key="12">
    <source>
        <dbReference type="Proteomes" id="UP000009022"/>
    </source>
</evidence>
<evidence type="ECO:0000256" key="5">
    <source>
        <dbReference type="ARBA" id="ARBA00023136"/>
    </source>
</evidence>
<evidence type="ECO:0000259" key="10">
    <source>
        <dbReference type="PROSITE" id="PS50262"/>
    </source>
</evidence>
<keyword evidence="12" id="KW-1185">Reference proteome</keyword>
<dbReference type="PRINTS" id="PR00237">
    <property type="entry name" value="GPCRRHODOPSN"/>
</dbReference>
<feature type="transmembrane region" description="Helical" evidence="9">
    <location>
        <begin position="263"/>
        <end position="288"/>
    </location>
</feature>
<keyword evidence="4 8" id="KW-0297">G-protein coupled receptor</keyword>
<evidence type="ECO:0000256" key="3">
    <source>
        <dbReference type="ARBA" id="ARBA00022989"/>
    </source>
</evidence>
<evidence type="ECO:0000256" key="4">
    <source>
        <dbReference type="ARBA" id="ARBA00023040"/>
    </source>
</evidence>
<proteinExistence type="inferred from homology"/>
<dbReference type="PANTHER" id="PTHR45695:SF9">
    <property type="entry name" value="LEUCOKININ RECEPTOR"/>
    <property type="match status" value="1"/>
</dbReference>
<dbReference type="STRING" id="10228.B3RZ59"/>
<dbReference type="PROSITE" id="PS00237">
    <property type="entry name" value="G_PROTEIN_RECEP_F1_1"/>
    <property type="match status" value="1"/>
</dbReference>
<feature type="transmembrane region" description="Helical" evidence="9">
    <location>
        <begin position="134"/>
        <end position="154"/>
    </location>
</feature>
<keyword evidence="5 9" id="KW-0472">Membrane</keyword>
<evidence type="ECO:0000256" key="9">
    <source>
        <dbReference type="SAM" id="Phobius"/>
    </source>
</evidence>
<dbReference type="CDD" id="cd00637">
    <property type="entry name" value="7tm_classA_rhodopsin-like"/>
    <property type="match status" value="1"/>
</dbReference>
<evidence type="ECO:0000256" key="6">
    <source>
        <dbReference type="ARBA" id="ARBA00023170"/>
    </source>
</evidence>